<feature type="region of interest" description="Disordered" evidence="9">
    <location>
        <begin position="1"/>
        <end position="31"/>
    </location>
</feature>
<dbReference type="SUPFAM" id="SSF56601">
    <property type="entry name" value="beta-lactamase/transpeptidase-like"/>
    <property type="match status" value="1"/>
</dbReference>
<keyword evidence="5" id="KW-0378">Hydrolase</keyword>
<keyword evidence="2" id="KW-0645">Protease</keyword>
<evidence type="ECO:0000259" key="12">
    <source>
        <dbReference type="Pfam" id="PF00912"/>
    </source>
</evidence>
<comment type="catalytic activity">
    <reaction evidence="7">
        <text>Preferential cleavage: (Ac)2-L-Lys-D-Ala-|-D-Ala. Also transpeptidation of peptidyl-alanyl moieties that are N-acyl substituents of D-alanine.</text>
        <dbReference type="EC" id="3.4.16.4"/>
    </reaction>
</comment>
<dbReference type="SUPFAM" id="SSF53955">
    <property type="entry name" value="Lysozyme-like"/>
    <property type="match status" value="1"/>
</dbReference>
<evidence type="ECO:0000256" key="7">
    <source>
        <dbReference type="ARBA" id="ARBA00034000"/>
    </source>
</evidence>
<keyword evidence="10" id="KW-0472">Membrane</keyword>
<evidence type="ECO:0000256" key="4">
    <source>
        <dbReference type="ARBA" id="ARBA00022679"/>
    </source>
</evidence>
<dbReference type="Pfam" id="PF00905">
    <property type="entry name" value="Transpeptidase"/>
    <property type="match status" value="1"/>
</dbReference>
<accession>A0ABV7YHQ2</accession>
<proteinExistence type="predicted"/>
<dbReference type="InterPro" id="IPR001460">
    <property type="entry name" value="PCN-bd_Tpept"/>
</dbReference>
<keyword evidence="14" id="KW-1185">Reference proteome</keyword>
<dbReference type="InterPro" id="IPR036950">
    <property type="entry name" value="PBP_transglycosylase"/>
</dbReference>
<evidence type="ECO:0000313" key="13">
    <source>
        <dbReference type="EMBL" id="MFC3763584.1"/>
    </source>
</evidence>
<dbReference type="InterPro" id="IPR050396">
    <property type="entry name" value="Glycosyltr_51/Transpeptidase"/>
</dbReference>
<keyword evidence="3 13" id="KW-0328">Glycosyltransferase</keyword>
<evidence type="ECO:0000256" key="5">
    <source>
        <dbReference type="ARBA" id="ARBA00022801"/>
    </source>
</evidence>
<evidence type="ECO:0000256" key="8">
    <source>
        <dbReference type="ARBA" id="ARBA00049902"/>
    </source>
</evidence>
<dbReference type="Gene3D" id="1.10.3810.10">
    <property type="entry name" value="Biosynthetic peptidoglycan transglycosylase-like"/>
    <property type="match status" value="1"/>
</dbReference>
<evidence type="ECO:0000256" key="6">
    <source>
        <dbReference type="ARBA" id="ARBA00023268"/>
    </source>
</evidence>
<evidence type="ECO:0000256" key="9">
    <source>
        <dbReference type="SAM" id="MobiDB-lite"/>
    </source>
</evidence>
<feature type="compositionally biased region" description="Pro residues" evidence="9">
    <location>
        <begin position="712"/>
        <end position="740"/>
    </location>
</feature>
<keyword evidence="10" id="KW-1133">Transmembrane helix</keyword>
<feature type="region of interest" description="Disordered" evidence="9">
    <location>
        <begin position="643"/>
        <end position="752"/>
    </location>
</feature>
<evidence type="ECO:0000256" key="10">
    <source>
        <dbReference type="SAM" id="Phobius"/>
    </source>
</evidence>
<evidence type="ECO:0000256" key="1">
    <source>
        <dbReference type="ARBA" id="ARBA00022645"/>
    </source>
</evidence>
<dbReference type="Proteomes" id="UP001595699">
    <property type="component" value="Unassembled WGS sequence"/>
</dbReference>
<feature type="domain" description="Penicillin-binding protein transpeptidase" evidence="11">
    <location>
        <begin position="359"/>
        <end position="590"/>
    </location>
</feature>
<sequence>MTRTDYFDTDQYAPDPDDGRGGRRGGNRKRKRKGLSVKKVLIGIGFTIVLGLVGAAAAFAIGYAITPVPDANKLVTSNTSILYWGDGQKVLGTFSAQNRITVPLDQVPKHVQDAVLAAENRTFWTDKGISPTGIVRAMWAYARGQEIQGGSTITQQYVKNYYLTQDRTLERKVRELFITLKVQRSLSKQQILQDYLNTIYFGRGAYGIQVASRAYFGKDVQKLTPQEGAIIASVIRAPALYDPSIDSANKTRLEGRFRYVLRGMATMGDIPAATAEKVGMPPIKTSARDEQYDGPEGYLLVAARKELLSLGFTEREIEAGGLRVRTTFDPKAQAAMVSAFSKEFPDDAARVHAGGASVRPHTGEVVAMFGGTNYLRRQFNDATQAKIPPGSSFKPFALAAALEKGVSLKSRFAGNSPFEAEGVKVNNEGDEDYGRSVDLLRATEDSINTAYVDLTVNELGADKVVDAAIRAGVPKESPGLEDNPQVALGSASVNTVDMANSYATFAAGGERAKAHLIAKVTTRTGEVAYEAPTEVKREFKEDVVRDVTYALSQVVEKGSGKRAQDLDRPAAGKTGTHEGLTAWFVGFTPQLSTAVGFYREGDGGLESLDGVGGLEQFTGGRYPAQIWTTYMKSALEGQPIQEFDEPAWLGKSVNPKPKPTRTGRPDDSTPNPTPSREPTKEPTKEPTREPDPDPSPSDPPPTKEPDPDPDPSDPPPTQDPDPGPGPSRPPPTKAPSPPPGDDGNPSPDDGAP</sequence>
<name>A0ABV7YHQ2_9ACTN</name>
<reference evidence="14" key="1">
    <citation type="journal article" date="2019" name="Int. J. Syst. Evol. Microbiol.">
        <title>The Global Catalogue of Microorganisms (GCM) 10K type strain sequencing project: providing services to taxonomists for standard genome sequencing and annotation.</title>
        <authorList>
            <consortium name="The Broad Institute Genomics Platform"/>
            <consortium name="The Broad Institute Genome Sequencing Center for Infectious Disease"/>
            <person name="Wu L."/>
            <person name="Ma J."/>
        </authorList>
    </citation>
    <scope>NUCLEOTIDE SEQUENCE [LARGE SCALE GENOMIC DNA]</scope>
    <source>
        <strain evidence="14">CGMCC 4.7241</strain>
    </source>
</reference>
<evidence type="ECO:0000313" key="14">
    <source>
        <dbReference type="Proteomes" id="UP001595699"/>
    </source>
</evidence>
<dbReference type="PANTHER" id="PTHR32282">
    <property type="entry name" value="BINDING PROTEIN TRANSPEPTIDASE, PUTATIVE-RELATED"/>
    <property type="match status" value="1"/>
</dbReference>
<keyword evidence="6" id="KW-0511">Multifunctional enzyme</keyword>
<keyword evidence="4 13" id="KW-0808">Transferase</keyword>
<feature type="compositionally biased region" description="Basic residues" evidence="9">
    <location>
        <begin position="22"/>
        <end position="31"/>
    </location>
</feature>
<comment type="catalytic activity">
    <reaction evidence="8">
        <text>[GlcNAc-(1-&gt;4)-Mur2Ac(oyl-L-Ala-gamma-D-Glu-L-Lys-D-Ala-D-Ala)](n)-di-trans,octa-cis-undecaprenyl diphosphate + beta-D-GlcNAc-(1-&gt;4)-Mur2Ac(oyl-L-Ala-gamma-D-Glu-L-Lys-D-Ala-D-Ala)-di-trans,octa-cis-undecaprenyl diphosphate = [GlcNAc-(1-&gt;4)-Mur2Ac(oyl-L-Ala-gamma-D-Glu-L-Lys-D-Ala-D-Ala)](n+1)-di-trans,octa-cis-undecaprenyl diphosphate + di-trans,octa-cis-undecaprenyl diphosphate + H(+)</text>
        <dbReference type="Rhea" id="RHEA:23708"/>
        <dbReference type="Rhea" id="RHEA-COMP:9602"/>
        <dbReference type="Rhea" id="RHEA-COMP:9603"/>
        <dbReference type="ChEBI" id="CHEBI:15378"/>
        <dbReference type="ChEBI" id="CHEBI:58405"/>
        <dbReference type="ChEBI" id="CHEBI:60033"/>
        <dbReference type="ChEBI" id="CHEBI:78435"/>
        <dbReference type="EC" id="2.4.99.28"/>
    </reaction>
</comment>
<protein>
    <submittedName>
        <fullName evidence="13">Transglycosylase domain-containing protein</fullName>
        <ecNumber evidence="13">2.4.-.-</ecNumber>
    </submittedName>
</protein>
<evidence type="ECO:0000256" key="3">
    <source>
        <dbReference type="ARBA" id="ARBA00022676"/>
    </source>
</evidence>
<keyword evidence="1" id="KW-0121">Carboxypeptidase</keyword>
<feature type="transmembrane region" description="Helical" evidence="10">
    <location>
        <begin position="40"/>
        <end position="65"/>
    </location>
</feature>
<dbReference type="GO" id="GO:0016757">
    <property type="term" value="F:glycosyltransferase activity"/>
    <property type="evidence" value="ECO:0007669"/>
    <property type="project" value="UniProtKB-KW"/>
</dbReference>
<feature type="compositionally biased region" description="Basic and acidic residues" evidence="9">
    <location>
        <begin position="677"/>
        <end position="691"/>
    </location>
</feature>
<keyword evidence="10" id="KW-0812">Transmembrane</keyword>
<comment type="caution">
    <text evidence="13">The sequence shown here is derived from an EMBL/GenBank/DDBJ whole genome shotgun (WGS) entry which is preliminary data.</text>
</comment>
<dbReference type="Gene3D" id="3.40.710.10">
    <property type="entry name" value="DD-peptidase/beta-lactamase superfamily"/>
    <property type="match status" value="1"/>
</dbReference>
<dbReference type="Pfam" id="PF00912">
    <property type="entry name" value="Transgly"/>
    <property type="match status" value="1"/>
</dbReference>
<dbReference type="PANTHER" id="PTHR32282:SF34">
    <property type="entry name" value="PENICILLIN-BINDING PROTEIN 1A"/>
    <property type="match status" value="1"/>
</dbReference>
<dbReference type="InterPro" id="IPR023346">
    <property type="entry name" value="Lysozyme-like_dom_sf"/>
</dbReference>
<dbReference type="EMBL" id="JBHRZH010000019">
    <property type="protein sequence ID" value="MFC3763584.1"/>
    <property type="molecule type" value="Genomic_DNA"/>
</dbReference>
<evidence type="ECO:0000259" key="11">
    <source>
        <dbReference type="Pfam" id="PF00905"/>
    </source>
</evidence>
<dbReference type="EC" id="2.4.-.-" evidence="13"/>
<dbReference type="InterPro" id="IPR001264">
    <property type="entry name" value="Glyco_trans_51"/>
</dbReference>
<dbReference type="RefSeq" id="WP_205115663.1">
    <property type="nucleotide sequence ID" value="NZ_JAFBCM010000001.1"/>
</dbReference>
<gene>
    <name evidence="13" type="ORF">ACFOUW_22280</name>
</gene>
<evidence type="ECO:0000256" key="2">
    <source>
        <dbReference type="ARBA" id="ARBA00022670"/>
    </source>
</evidence>
<feature type="domain" description="Glycosyl transferase family 51" evidence="12">
    <location>
        <begin position="89"/>
        <end position="264"/>
    </location>
</feature>
<organism evidence="13 14">
    <name type="scientific">Tenggerimyces flavus</name>
    <dbReference type="NCBI Taxonomy" id="1708749"/>
    <lineage>
        <taxon>Bacteria</taxon>
        <taxon>Bacillati</taxon>
        <taxon>Actinomycetota</taxon>
        <taxon>Actinomycetes</taxon>
        <taxon>Propionibacteriales</taxon>
        <taxon>Nocardioidaceae</taxon>
        <taxon>Tenggerimyces</taxon>
    </lineage>
</organism>
<feature type="compositionally biased region" description="Low complexity" evidence="9">
    <location>
        <begin position="741"/>
        <end position="752"/>
    </location>
</feature>
<dbReference type="InterPro" id="IPR012338">
    <property type="entry name" value="Beta-lactam/transpept-like"/>
</dbReference>